<dbReference type="Pfam" id="PF02558">
    <property type="entry name" value="ApbA"/>
    <property type="match status" value="1"/>
</dbReference>
<dbReference type="InterPro" id="IPR008927">
    <property type="entry name" value="6-PGluconate_DH-like_C_sf"/>
</dbReference>
<organism evidence="3 4">
    <name type="scientific">Nostoc paludosum FACHB-159</name>
    <dbReference type="NCBI Taxonomy" id="2692908"/>
    <lineage>
        <taxon>Bacteria</taxon>
        <taxon>Bacillati</taxon>
        <taxon>Cyanobacteriota</taxon>
        <taxon>Cyanophyceae</taxon>
        <taxon>Nostocales</taxon>
        <taxon>Nostocaceae</taxon>
        <taxon>Nostoc</taxon>
    </lineage>
</organism>
<dbReference type="InterPro" id="IPR013752">
    <property type="entry name" value="KPA_reductase"/>
</dbReference>
<dbReference type="Gene3D" id="1.10.1040.10">
    <property type="entry name" value="N-(1-d-carboxylethyl)-l-norvaline Dehydrogenase, domain 2"/>
    <property type="match status" value="1"/>
</dbReference>
<name>A0ABR8K0U4_9NOSO</name>
<protein>
    <submittedName>
        <fullName evidence="3">2-dehydropantoate 2-reductase</fullName>
    </submittedName>
</protein>
<keyword evidence="4" id="KW-1185">Reference proteome</keyword>
<dbReference type="PANTHER" id="PTHR21708">
    <property type="entry name" value="PROBABLE 2-DEHYDROPANTOATE 2-REDUCTASE"/>
    <property type="match status" value="1"/>
</dbReference>
<dbReference type="RefSeq" id="WP_190953796.1">
    <property type="nucleotide sequence ID" value="NZ_JACJTU010000002.1"/>
</dbReference>
<dbReference type="InterPro" id="IPR013328">
    <property type="entry name" value="6PGD_dom2"/>
</dbReference>
<evidence type="ECO:0000259" key="2">
    <source>
        <dbReference type="Pfam" id="PF08546"/>
    </source>
</evidence>
<evidence type="ECO:0000313" key="3">
    <source>
        <dbReference type="EMBL" id="MBD2733048.1"/>
    </source>
</evidence>
<feature type="domain" description="Ketopantoate reductase C-terminal" evidence="2">
    <location>
        <begin position="199"/>
        <end position="319"/>
    </location>
</feature>
<dbReference type="PANTHER" id="PTHR21708:SF45">
    <property type="entry name" value="2-DEHYDROPANTOATE 2-REDUCTASE"/>
    <property type="match status" value="1"/>
</dbReference>
<dbReference type="Pfam" id="PF08546">
    <property type="entry name" value="ApbA_C"/>
    <property type="match status" value="1"/>
</dbReference>
<proteinExistence type="predicted"/>
<accession>A0ABR8K0U4</accession>
<dbReference type="SUPFAM" id="SSF51735">
    <property type="entry name" value="NAD(P)-binding Rossmann-fold domains"/>
    <property type="match status" value="1"/>
</dbReference>
<dbReference type="InterPro" id="IPR013332">
    <property type="entry name" value="KPR_N"/>
</dbReference>
<comment type="caution">
    <text evidence="3">The sequence shown here is derived from an EMBL/GenBank/DDBJ whole genome shotgun (WGS) entry which is preliminary data.</text>
</comment>
<reference evidence="3 4" key="1">
    <citation type="journal article" date="2020" name="ISME J.">
        <title>Comparative genomics reveals insights into cyanobacterial evolution and habitat adaptation.</title>
        <authorList>
            <person name="Chen M.Y."/>
            <person name="Teng W.K."/>
            <person name="Zhao L."/>
            <person name="Hu C.X."/>
            <person name="Zhou Y.K."/>
            <person name="Han B.P."/>
            <person name="Song L.R."/>
            <person name="Shu W.S."/>
        </authorList>
    </citation>
    <scope>NUCLEOTIDE SEQUENCE [LARGE SCALE GENOMIC DNA]</scope>
    <source>
        <strain evidence="3 4">FACHB-159</strain>
    </source>
</reference>
<gene>
    <name evidence="3" type="ORF">H6H03_03850</name>
</gene>
<feature type="domain" description="Ketopantoate reductase N-terminal" evidence="1">
    <location>
        <begin position="3"/>
        <end position="172"/>
    </location>
</feature>
<dbReference type="SUPFAM" id="SSF48179">
    <property type="entry name" value="6-phosphogluconate dehydrogenase C-terminal domain-like"/>
    <property type="match status" value="1"/>
</dbReference>
<dbReference type="EMBL" id="JACJTU010000002">
    <property type="protein sequence ID" value="MBD2733048.1"/>
    <property type="molecule type" value="Genomic_DNA"/>
</dbReference>
<dbReference type="InterPro" id="IPR036291">
    <property type="entry name" value="NAD(P)-bd_dom_sf"/>
</dbReference>
<dbReference type="InterPro" id="IPR051402">
    <property type="entry name" value="KPR-Related"/>
</dbReference>
<dbReference type="NCBIfam" id="NF005089">
    <property type="entry name" value="PRK06522.1-4"/>
    <property type="match status" value="1"/>
</dbReference>
<dbReference type="Proteomes" id="UP000637383">
    <property type="component" value="Unassembled WGS sequence"/>
</dbReference>
<evidence type="ECO:0000259" key="1">
    <source>
        <dbReference type="Pfam" id="PF02558"/>
    </source>
</evidence>
<sequence length="328" mass="35302">MKICIVGAGAIGGYLGAKLALVGETVTLIARGSHLEAIQKDGLKLVMTDGSSQVVRPALATSNIQEAGQQDVVILTVKAHSVPAIAPSLSTLYNPDTTVITAQNGIPWWYFHHHGGEYEGTRIQSVDPDGIVEAGIGVDRVIGCVVYPATEIIEPGVIKHIEGDRFTLGEIDGSKSDRIQLLAQTLKQAGFKAPIRNQIRTEIWIKLWGNVAFNPISALTSATLEDICRYPLTRELARQMMTEAQAIAEKLGIKFGITLEQRINGAENVGAHKTSMLQDIEAGRPTEIDAIVGAVAELGKLTQIPTPHIDAIFASVKLLEATKQKNNY</sequence>
<evidence type="ECO:0000313" key="4">
    <source>
        <dbReference type="Proteomes" id="UP000637383"/>
    </source>
</evidence>
<dbReference type="Gene3D" id="3.40.50.720">
    <property type="entry name" value="NAD(P)-binding Rossmann-like Domain"/>
    <property type="match status" value="1"/>
</dbReference>